<name>A0ABT3CPR1_9BACT</name>
<sequence length="269" mass="30775">MKKKSNRVFLASSIVSLACYGSYYMPTGFLPFLSLFSIAIPLVLTGNLLLLLTALLARKKWWVFPAISLLLGTNFILESYAFNTTSQSHDFSLLGYNVKSFREHKRYDKFSGELINWSVNESSDIKCFQEYSTNPRWSALDITSKMINNGYHAHVFKAKMEGDHAPGMAIFSKFPIIHRGLVWESIGRPNACIYSDVLIDKDTVRIYNIHLESMQLELHRLRKIKNLFSTSTDILSRIIDGTKKHSQQIEQTIQHCLSSPYPLCPGRRL</sequence>
<dbReference type="SUPFAM" id="SSF56219">
    <property type="entry name" value="DNase I-like"/>
    <property type="match status" value="1"/>
</dbReference>
<dbReference type="EMBL" id="JAOYOD010000001">
    <property type="protein sequence ID" value="MCV9385721.1"/>
    <property type="molecule type" value="Genomic_DNA"/>
</dbReference>
<evidence type="ECO:0000313" key="2">
    <source>
        <dbReference type="EMBL" id="MCV9385721.1"/>
    </source>
</evidence>
<organism evidence="2 3">
    <name type="scientific">Reichenbachiella ulvae</name>
    <dbReference type="NCBI Taxonomy" id="2980104"/>
    <lineage>
        <taxon>Bacteria</taxon>
        <taxon>Pseudomonadati</taxon>
        <taxon>Bacteroidota</taxon>
        <taxon>Cytophagia</taxon>
        <taxon>Cytophagales</taxon>
        <taxon>Reichenbachiellaceae</taxon>
        <taxon>Reichenbachiella</taxon>
    </lineage>
</organism>
<dbReference type="Gene3D" id="3.60.10.10">
    <property type="entry name" value="Endonuclease/exonuclease/phosphatase"/>
    <property type="match status" value="1"/>
</dbReference>
<reference evidence="2 3" key="1">
    <citation type="submission" date="2022-10" db="EMBL/GenBank/DDBJ databases">
        <title>Comparative genomics and taxonomic characterization of three novel marine species of genus Reichenbachiella exhibiting antioxidant and polysaccharide degradation activities.</title>
        <authorList>
            <person name="Muhammad N."/>
            <person name="Lee Y.-J."/>
            <person name="Ko J."/>
            <person name="Kim S.-G."/>
        </authorList>
    </citation>
    <scope>NUCLEOTIDE SEQUENCE [LARGE SCALE GENOMIC DNA]</scope>
    <source>
        <strain evidence="2 3">ABR2-5</strain>
    </source>
</reference>
<protein>
    <submittedName>
        <fullName evidence="2">Uncharacterized protein</fullName>
    </submittedName>
</protein>
<evidence type="ECO:0000313" key="3">
    <source>
        <dbReference type="Proteomes" id="UP001300692"/>
    </source>
</evidence>
<feature type="transmembrane region" description="Helical" evidence="1">
    <location>
        <begin position="62"/>
        <end position="82"/>
    </location>
</feature>
<evidence type="ECO:0000256" key="1">
    <source>
        <dbReference type="SAM" id="Phobius"/>
    </source>
</evidence>
<proteinExistence type="predicted"/>
<dbReference type="PROSITE" id="PS51257">
    <property type="entry name" value="PROKAR_LIPOPROTEIN"/>
    <property type="match status" value="1"/>
</dbReference>
<keyword evidence="1" id="KW-0472">Membrane</keyword>
<keyword evidence="3" id="KW-1185">Reference proteome</keyword>
<feature type="transmembrane region" description="Helical" evidence="1">
    <location>
        <begin position="31"/>
        <end position="55"/>
    </location>
</feature>
<comment type="caution">
    <text evidence="2">The sequence shown here is derived from an EMBL/GenBank/DDBJ whole genome shotgun (WGS) entry which is preliminary data.</text>
</comment>
<dbReference type="RefSeq" id="WP_264136504.1">
    <property type="nucleotide sequence ID" value="NZ_JAOYOD010000001.1"/>
</dbReference>
<keyword evidence="1" id="KW-0812">Transmembrane</keyword>
<gene>
    <name evidence="2" type="ORF">N7U62_03560</name>
</gene>
<accession>A0ABT3CPR1</accession>
<dbReference type="InterPro" id="IPR036691">
    <property type="entry name" value="Endo/exonu/phosph_ase_sf"/>
</dbReference>
<dbReference type="Proteomes" id="UP001300692">
    <property type="component" value="Unassembled WGS sequence"/>
</dbReference>
<keyword evidence="1" id="KW-1133">Transmembrane helix</keyword>